<evidence type="ECO:0000256" key="6">
    <source>
        <dbReference type="RuleBase" id="RU361157"/>
    </source>
</evidence>
<dbReference type="Pfam" id="PF01061">
    <property type="entry name" value="ABC2_membrane"/>
    <property type="match status" value="1"/>
</dbReference>
<feature type="transmembrane region" description="Helical" evidence="6">
    <location>
        <begin position="188"/>
        <end position="207"/>
    </location>
</feature>
<keyword evidence="5" id="KW-0046">Antibiotic resistance</keyword>
<dbReference type="PANTHER" id="PTHR43027">
    <property type="entry name" value="DOXORUBICIN RESISTANCE ABC TRANSPORTER PERMEASE PROTEIN DRRC-RELATED"/>
    <property type="match status" value="1"/>
</dbReference>
<comment type="similarity">
    <text evidence="6">Belongs to the ABC-2 integral membrane protein family.</text>
</comment>
<evidence type="ECO:0000256" key="3">
    <source>
        <dbReference type="ARBA" id="ARBA00022989"/>
    </source>
</evidence>
<dbReference type="InterPro" id="IPR047817">
    <property type="entry name" value="ABC2_TM_bact-type"/>
</dbReference>
<dbReference type="GO" id="GO:0046677">
    <property type="term" value="P:response to antibiotic"/>
    <property type="evidence" value="ECO:0007669"/>
    <property type="project" value="UniProtKB-KW"/>
</dbReference>
<organism evidence="8 9">
    <name type="scientific">Kitasatospora albolonga</name>
    <dbReference type="NCBI Taxonomy" id="68173"/>
    <lineage>
        <taxon>Bacteria</taxon>
        <taxon>Bacillati</taxon>
        <taxon>Actinomycetota</taxon>
        <taxon>Actinomycetes</taxon>
        <taxon>Kitasatosporales</taxon>
        <taxon>Streptomycetaceae</taxon>
        <taxon>Kitasatospora</taxon>
    </lineage>
</organism>
<feature type="transmembrane region" description="Helical" evidence="6">
    <location>
        <begin position="43"/>
        <end position="63"/>
    </location>
</feature>
<feature type="transmembrane region" description="Helical" evidence="6">
    <location>
        <begin position="78"/>
        <end position="100"/>
    </location>
</feature>
<keyword evidence="3 6" id="KW-1133">Transmembrane helix</keyword>
<reference evidence="8 9" key="1">
    <citation type="submission" date="2017-04" db="EMBL/GenBank/DDBJ databases">
        <title>The complete genome sequence of Streptomyces albolongus YIM 101047, the producer of novel bafilomycins and novel odoriferous sesquiterpenoids.</title>
        <authorList>
            <person name="Yin M."/>
            <person name="Jiang Y."/>
        </authorList>
    </citation>
    <scope>NUCLEOTIDE SEQUENCE [LARGE SCALE GENOMIC DNA]</scope>
    <source>
        <strain evidence="8 9">YIM 101047</strain>
    </source>
</reference>
<name>A0ABC8BXX3_9ACTN</name>
<keyword evidence="6" id="KW-1003">Cell membrane</keyword>
<gene>
    <name evidence="8" type="ORF">B7C62_26185</name>
</gene>
<dbReference type="RefSeq" id="WP_084749477.1">
    <property type="nucleotide sequence ID" value="NZ_CP020563.1"/>
</dbReference>
<keyword evidence="2 6" id="KW-0812">Transmembrane</keyword>
<keyword evidence="6" id="KW-0813">Transport</keyword>
<evidence type="ECO:0000256" key="1">
    <source>
        <dbReference type="ARBA" id="ARBA00004141"/>
    </source>
</evidence>
<dbReference type="PROSITE" id="PS51012">
    <property type="entry name" value="ABC_TM2"/>
    <property type="match status" value="1"/>
</dbReference>
<dbReference type="Proteomes" id="UP000192251">
    <property type="component" value="Chromosome"/>
</dbReference>
<evidence type="ECO:0000259" key="7">
    <source>
        <dbReference type="PROSITE" id="PS51012"/>
    </source>
</evidence>
<accession>A0ABC8BXX3</accession>
<dbReference type="EMBL" id="CP020563">
    <property type="protein sequence ID" value="ARF75349.1"/>
    <property type="molecule type" value="Genomic_DNA"/>
</dbReference>
<proteinExistence type="inferred from homology"/>
<dbReference type="PANTHER" id="PTHR43027:SF2">
    <property type="entry name" value="TRANSPORT PERMEASE PROTEIN"/>
    <property type="match status" value="1"/>
</dbReference>
<keyword evidence="4 6" id="KW-0472">Membrane</keyword>
<feature type="domain" description="ABC transmembrane type-2" evidence="7">
    <location>
        <begin position="41"/>
        <end position="267"/>
    </location>
</feature>
<feature type="transmembrane region" description="Helical" evidence="6">
    <location>
        <begin position="160"/>
        <end position="181"/>
    </location>
</feature>
<protein>
    <recommendedName>
        <fullName evidence="6">Transport permease protein</fullName>
    </recommendedName>
</protein>
<feature type="transmembrane region" description="Helical" evidence="6">
    <location>
        <begin position="243"/>
        <end position="264"/>
    </location>
</feature>
<sequence>MNPSDVTAAPAAPAAGSAARRGSPMKAVLTAETRLFLREPGSLFWILAFPSVLLVILGFVPAFREAQEDLGGRRVIDLYVPISILLALIMAGLQAMPPVLTAYRERGILRRMFTTPVRPSALLTAQIALHGAAALGSAILVTAVGRLAYGVELPGQPAGYLLALLLAIAAVLTLGATICALSRTTKAATAVGSVAYLVMMFTSGLWLPVRAMPGTLRRIVEATPFGAASQALDQAASGQWPSWVYLGIVALWTAVLGFTASRLFRWQ</sequence>
<dbReference type="InterPro" id="IPR052902">
    <property type="entry name" value="ABC-2_transporter"/>
</dbReference>
<evidence type="ECO:0000256" key="2">
    <source>
        <dbReference type="ARBA" id="ARBA00022692"/>
    </source>
</evidence>
<keyword evidence="9" id="KW-1185">Reference proteome</keyword>
<dbReference type="GO" id="GO:0005886">
    <property type="term" value="C:plasma membrane"/>
    <property type="evidence" value="ECO:0007669"/>
    <property type="project" value="UniProtKB-SubCell"/>
</dbReference>
<dbReference type="InterPro" id="IPR013525">
    <property type="entry name" value="ABC2_TM"/>
</dbReference>
<comment type="subcellular location">
    <subcellularLocation>
        <location evidence="6">Cell membrane</location>
        <topology evidence="6">Multi-pass membrane protein</topology>
    </subcellularLocation>
    <subcellularLocation>
        <location evidence="1">Membrane</location>
        <topology evidence="1">Multi-pass membrane protein</topology>
    </subcellularLocation>
</comment>
<evidence type="ECO:0000313" key="9">
    <source>
        <dbReference type="Proteomes" id="UP000192251"/>
    </source>
</evidence>
<evidence type="ECO:0000256" key="5">
    <source>
        <dbReference type="ARBA" id="ARBA00023251"/>
    </source>
</evidence>
<dbReference type="InterPro" id="IPR000412">
    <property type="entry name" value="ABC_2_transport"/>
</dbReference>
<evidence type="ECO:0000256" key="4">
    <source>
        <dbReference type="ARBA" id="ARBA00023136"/>
    </source>
</evidence>
<dbReference type="KEGG" id="kab:B7C62_26185"/>
<evidence type="ECO:0000313" key="8">
    <source>
        <dbReference type="EMBL" id="ARF75349.1"/>
    </source>
</evidence>
<dbReference type="PIRSF" id="PIRSF006648">
    <property type="entry name" value="DrrB"/>
    <property type="match status" value="1"/>
</dbReference>
<dbReference type="AlphaFoldDB" id="A0ABC8BXX3"/>
<feature type="transmembrane region" description="Helical" evidence="6">
    <location>
        <begin position="121"/>
        <end position="148"/>
    </location>
</feature>